<gene>
    <name evidence="4" type="ORF">GOODEAATRI_022335</name>
</gene>
<protein>
    <recommendedName>
        <fullName evidence="3">VWFD domain-containing protein</fullName>
    </recommendedName>
</protein>
<dbReference type="InterPro" id="IPR050780">
    <property type="entry name" value="Mucin_vWF_Thrombospondin_sf"/>
</dbReference>
<dbReference type="Proteomes" id="UP001476798">
    <property type="component" value="Unassembled WGS sequence"/>
</dbReference>
<dbReference type="CDD" id="cd19941">
    <property type="entry name" value="TIL"/>
    <property type="match status" value="1"/>
</dbReference>
<keyword evidence="5" id="KW-1185">Reference proteome</keyword>
<dbReference type="PANTHER" id="PTHR11339">
    <property type="entry name" value="EXTRACELLULAR MATRIX GLYCOPROTEIN RELATED"/>
    <property type="match status" value="1"/>
</dbReference>
<accession>A0ABV0P6Z7</accession>
<dbReference type="InterPro" id="IPR001846">
    <property type="entry name" value="VWF_type-D"/>
</dbReference>
<proteinExistence type="predicted"/>
<name>A0ABV0P6Z7_9TELE</name>
<dbReference type="Pfam" id="PF08742">
    <property type="entry name" value="C8"/>
    <property type="match status" value="1"/>
</dbReference>
<feature type="domain" description="VWFD" evidence="3">
    <location>
        <begin position="1"/>
        <end position="99"/>
    </location>
</feature>
<dbReference type="InterPro" id="IPR014853">
    <property type="entry name" value="VWF/SSPO/ZAN-like_Cys-rich_dom"/>
</dbReference>
<evidence type="ECO:0000256" key="2">
    <source>
        <dbReference type="ARBA" id="ARBA00023180"/>
    </source>
</evidence>
<dbReference type="Pfam" id="PF00094">
    <property type="entry name" value="VWD"/>
    <property type="match status" value="2"/>
</dbReference>
<evidence type="ECO:0000313" key="5">
    <source>
        <dbReference type="Proteomes" id="UP001476798"/>
    </source>
</evidence>
<dbReference type="Gene3D" id="2.10.25.10">
    <property type="entry name" value="Laminin"/>
    <property type="match status" value="1"/>
</dbReference>
<comment type="caution">
    <text evidence="4">The sequence shown here is derived from an EMBL/GenBank/DDBJ whole genome shotgun (WGS) entry which is preliminary data.</text>
</comment>
<evidence type="ECO:0000313" key="4">
    <source>
        <dbReference type="EMBL" id="MEQ2179218.1"/>
    </source>
</evidence>
<keyword evidence="2" id="KW-0325">Glycoprotein</keyword>
<feature type="domain" description="VWFD" evidence="3">
    <location>
        <begin position="188"/>
        <end position="377"/>
    </location>
</feature>
<dbReference type="InterPro" id="IPR002919">
    <property type="entry name" value="TIL_dom"/>
</dbReference>
<dbReference type="EMBL" id="JAHRIO010062245">
    <property type="protein sequence ID" value="MEQ2179218.1"/>
    <property type="molecule type" value="Genomic_DNA"/>
</dbReference>
<dbReference type="SUPFAM" id="SSF57567">
    <property type="entry name" value="Serine protease inhibitors"/>
    <property type="match status" value="1"/>
</dbReference>
<dbReference type="SMART" id="SM00832">
    <property type="entry name" value="C8"/>
    <property type="match status" value="1"/>
</dbReference>
<dbReference type="PANTHER" id="PTHR11339:SF374">
    <property type="entry name" value="ZONADHESIN"/>
    <property type="match status" value="1"/>
</dbReference>
<evidence type="ECO:0000256" key="1">
    <source>
        <dbReference type="ARBA" id="ARBA00023157"/>
    </source>
</evidence>
<dbReference type="Pfam" id="PF01826">
    <property type="entry name" value="TIL"/>
    <property type="match status" value="1"/>
</dbReference>
<reference evidence="4 5" key="1">
    <citation type="submission" date="2021-06" db="EMBL/GenBank/DDBJ databases">
        <authorList>
            <person name="Palmer J.M."/>
        </authorList>
    </citation>
    <scope>NUCLEOTIDE SEQUENCE [LARGE SCALE GENOMIC DNA]</scope>
    <source>
        <strain evidence="4 5">GA_2019</strain>
        <tissue evidence="4">Muscle</tissue>
    </source>
</reference>
<keyword evidence="1" id="KW-1015">Disulfide bond</keyword>
<dbReference type="PROSITE" id="PS51233">
    <property type="entry name" value="VWFD"/>
    <property type="match status" value="2"/>
</dbReference>
<sequence length="377" mass="41197">VNGVWRELPLSLKNDTIHIKGNPAAVVMGSNAGVSISYDNTGAVQVRIPLQYSDRVCGLCGNFNQLPGDDLLKPDGTKANSATALAKSWQTGENVSSCETIQVPQHCDPLTEFHFSSDEYCGLLRSGSGPFSSCLPVVGAESHFQACLLGLCSNHGDQRVLCETLQVYADVCQMAGIAVPTWRNSTFCGRSPYGPPFFFFFFFLKVMPCSCLSAPVCGENSHYNSCANGCPEVCSSLDQPGFCGTCEERCECDPGFKLSGDKCVPADQCGCWYNGKHYKVNSDAVRLPYSTSGSYGSVWVYVKNDYTILETTFGLKMEMDGHSRLFLQVDERYKYELCGLCGTYSGYQDDDFTMPGGQIATGSFEFGDSWRLHANEE</sequence>
<feature type="non-terminal residue" evidence="4">
    <location>
        <position position="1"/>
    </location>
</feature>
<dbReference type="InterPro" id="IPR036084">
    <property type="entry name" value="Ser_inhib-like_sf"/>
</dbReference>
<evidence type="ECO:0000259" key="3">
    <source>
        <dbReference type="PROSITE" id="PS51233"/>
    </source>
</evidence>
<organism evidence="4 5">
    <name type="scientific">Goodea atripinnis</name>
    <dbReference type="NCBI Taxonomy" id="208336"/>
    <lineage>
        <taxon>Eukaryota</taxon>
        <taxon>Metazoa</taxon>
        <taxon>Chordata</taxon>
        <taxon>Craniata</taxon>
        <taxon>Vertebrata</taxon>
        <taxon>Euteleostomi</taxon>
        <taxon>Actinopterygii</taxon>
        <taxon>Neopterygii</taxon>
        <taxon>Teleostei</taxon>
        <taxon>Neoteleostei</taxon>
        <taxon>Acanthomorphata</taxon>
        <taxon>Ovalentaria</taxon>
        <taxon>Atherinomorphae</taxon>
        <taxon>Cyprinodontiformes</taxon>
        <taxon>Goodeidae</taxon>
        <taxon>Goodea</taxon>
    </lineage>
</organism>